<evidence type="ECO:0000313" key="3">
    <source>
        <dbReference type="EMBL" id="MFC0410330.1"/>
    </source>
</evidence>
<dbReference type="CDD" id="cd03801">
    <property type="entry name" value="GT4_PimA-like"/>
    <property type="match status" value="1"/>
</dbReference>
<protein>
    <submittedName>
        <fullName evidence="3">Glycosyltransferase family 4 protein</fullName>
        <ecNumber evidence="3">2.4.-.-</ecNumber>
    </submittedName>
</protein>
<dbReference type="InterPro" id="IPR001296">
    <property type="entry name" value="Glyco_trans_1"/>
</dbReference>
<gene>
    <name evidence="3" type="ORF">ACFFGY_18910</name>
</gene>
<keyword evidence="3" id="KW-0328">Glycosyltransferase</keyword>
<feature type="domain" description="Glycosyl transferase family 1" evidence="1">
    <location>
        <begin position="235"/>
        <end position="332"/>
    </location>
</feature>
<dbReference type="InterPro" id="IPR028098">
    <property type="entry name" value="Glyco_trans_4-like_N"/>
</dbReference>
<proteinExistence type="predicted"/>
<dbReference type="GO" id="GO:0016757">
    <property type="term" value="F:glycosyltransferase activity"/>
    <property type="evidence" value="ECO:0007669"/>
    <property type="project" value="UniProtKB-KW"/>
</dbReference>
<comment type="caution">
    <text evidence="3">The sequence shown here is derived from an EMBL/GenBank/DDBJ whole genome shotgun (WGS) entry which is preliminary data.</text>
</comment>
<name>A0ABV6JY01_9PROT</name>
<evidence type="ECO:0000259" key="1">
    <source>
        <dbReference type="Pfam" id="PF00534"/>
    </source>
</evidence>
<dbReference type="RefSeq" id="WP_377046080.1">
    <property type="nucleotide sequence ID" value="NZ_JBHLUN010000014.1"/>
</dbReference>
<sequence length="354" mass="36652">MTTDAVGGVWPYVLDLAGALAPLGVDTTLAVMGPPPAPDQEAEALAVPGLRVLRTALPLDWLAEDAGSIRAAGEALAGLAADAGAEVVHLNSPANAAGVRWPVPVVGVAHSCVATWWDAVKEGPLPEDFRWRAALTAEGYRAVDRLVVPSDAFGADTARVYALPRRPVAVHNGRRLLPVRAPADGAPARFALTAGRLWDEGKGMAALDTAAALCRVPVLAAGAAEGPNGTRAVLPHLQLLGRMPEAVLGGWMTAASVFVSTALYEPFGFAVLEAVRAGCAPVLSDIASFREIWGDAAVFVPPGDAAAIAAAVDALCADEARREAVVAAARERAGRYTAERMAAAMLEVYREVAR</sequence>
<reference evidence="3 4" key="1">
    <citation type="submission" date="2024-09" db="EMBL/GenBank/DDBJ databases">
        <authorList>
            <person name="Sun Q."/>
            <person name="Mori K."/>
        </authorList>
    </citation>
    <scope>NUCLEOTIDE SEQUENCE [LARGE SCALE GENOMIC DNA]</scope>
    <source>
        <strain evidence="3 4">TBRC 5777</strain>
    </source>
</reference>
<feature type="domain" description="Glycosyltransferase subfamily 4-like N-terminal" evidence="2">
    <location>
        <begin position="6"/>
        <end position="173"/>
    </location>
</feature>
<evidence type="ECO:0000259" key="2">
    <source>
        <dbReference type="Pfam" id="PF13439"/>
    </source>
</evidence>
<dbReference type="Gene3D" id="3.40.50.2000">
    <property type="entry name" value="Glycogen Phosphorylase B"/>
    <property type="match status" value="2"/>
</dbReference>
<dbReference type="Pfam" id="PF00534">
    <property type="entry name" value="Glycos_transf_1"/>
    <property type="match status" value="1"/>
</dbReference>
<keyword evidence="4" id="KW-1185">Reference proteome</keyword>
<dbReference type="PANTHER" id="PTHR46401">
    <property type="entry name" value="GLYCOSYLTRANSFERASE WBBK-RELATED"/>
    <property type="match status" value="1"/>
</dbReference>
<dbReference type="Proteomes" id="UP001589865">
    <property type="component" value="Unassembled WGS sequence"/>
</dbReference>
<dbReference type="Pfam" id="PF13439">
    <property type="entry name" value="Glyco_transf_4"/>
    <property type="match status" value="1"/>
</dbReference>
<organism evidence="3 4">
    <name type="scientific">Roseomonas elaeocarpi</name>
    <dbReference type="NCBI Taxonomy" id="907779"/>
    <lineage>
        <taxon>Bacteria</taxon>
        <taxon>Pseudomonadati</taxon>
        <taxon>Pseudomonadota</taxon>
        <taxon>Alphaproteobacteria</taxon>
        <taxon>Acetobacterales</taxon>
        <taxon>Roseomonadaceae</taxon>
        <taxon>Roseomonas</taxon>
    </lineage>
</organism>
<dbReference type="SUPFAM" id="SSF53756">
    <property type="entry name" value="UDP-Glycosyltransferase/glycogen phosphorylase"/>
    <property type="match status" value="1"/>
</dbReference>
<dbReference type="EC" id="2.4.-.-" evidence="3"/>
<dbReference type="PANTHER" id="PTHR46401:SF8">
    <property type="entry name" value="BLL6006 PROTEIN"/>
    <property type="match status" value="1"/>
</dbReference>
<keyword evidence="3" id="KW-0808">Transferase</keyword>
<evidence type="ECO:0000313" key="4">
    <source>
        <dbReference type="Proteomes" id="UP001589865"/>
    </source>
</evidence>
<accession>A0ABV6JY01</accession>
<dbReference type="EMBL" id="JBHLUN010000014">
    <property type="protein sequence ID" value="MFC0410330.1"/>
    <property type="molecule type" value="Genomic_DNA"/>
</dbReference>